<name>A0A835W7L2_CHLIN</name>
<comment type="caution">
    <text evidence="1">The sequence shown here is derived from an EMBL/GenBank/DDBJ whole genome shotgun (WGS) entry which is preliminary data.</text>
</comment>
<dbReference type="Proteomes" id="UP000650467">
    <property type="component" value="Unassembled WGS sequence"/>
</dbReference>
<reference evidence="1" key="1">
    <citation type="journal article" date="2020" name="bioRxiv">
        <title>Comparative genomics of Chlamydomonas.</title>
        <authorList>
            <person name="Craig R.J."/>
            <person name="Hasan A.R."/>
            <person name="Ness R.W."/>
            <person name="Keightley P.D."/>
        </authorList>
    </citation>
    <scope>NUCLEOTIDE SEQUENCE</scope>
    <source>
        <strain evidence="1">SAG 7.73</strain>
    </source>
</reference>
<keyword evidence="2" id="KW-1185">Reference proteome</keyword>
<proteinExistence type="predicted"/>
<evidence type="ECO:0000313" key="1">
    <source>
        <dbReference type="EMBL" id="KAG2443517.1"/>
    </source>
</evidence>
<organism evidence="1 2">
    <name type="scientific">Chlamydomonas incerta</name>
    <dbReference type="NCBI Taxonomy" id="51695"/>
    <lineage>
        <taxon>Eukaryota</taxon>
        <taxon>Viridiplantae</taxon>
        <taxon>Chlorophyta</taxon>
        <taxon>core chlorophytes</taxon>
        <taxon>Chlorophyceae</taxon>
        <taxon>CS clade</taxon>
        <taxon>Chlamydomonadales</taxon>
        <taxon>Chlamydomonadaceae</taxon>
        <taxon>Chlamydomonas</taxon>
    </lineage>
</organism>
<dbReference type="SUPFAM" id="SSF56112">
    <property type="entry name" value="Protein kinase-like (PK-like)"/>
    <property type="match status" value="1"/>
</dbReference>
<dbReference type="Gene3D" id="1.10.510.10">
    <property type="entry name" value="Transferase(Phosphotransferase) domain 1"/>
    <property type="match status" value="1"/>
</dbReference>
<evidence type="ECO:0008006" key="3">
    <source>
        <dbReference type="Google" id="ProtNLM"/>
    </source>
</evidence>
<protein>
    <recommendedName>
        <fullName evidence="3">Protein kinase domain-containing protein</fullName>
    </recommendedName>
</protein>
<sequence length="570" mass="60149">MVGADPTGREQLRTALIACGADLTHFEDTDLDKLWVGRYRNVSSLLEDATWRGLSAAGLPPGLVDQILALQGRAASAAGAAGGPDTSHAYMRLALAGAPPQPPGCSGSSSAVLLSGGGNNLQQQLAQHLDQPLAVKLPVGRGLSRDALNSSSELLDYVQEQPLHGLGADARRLTVLMTSVLTGVFEDCWSGAAGSADDLLSGAATVARLRPDFLFWVCNALLFKGEEKAQASALQDAVKELTDKMATSWDPALLPGASMPCMLAYAAAGNVAQFFALVRRDARTVTAAPITGRVDISQPLGRVKVVHYTLKVLQLMAQYAPDAPSIPLALGGMIKAVGSGGKVRSTVVMFQDFVLKRVEEFKDQPGSVMGYDELAELYAALDRARCPNLTRLHGGVIRLERAALVLHLQPVGLPMHGPPETEGALRQALRGVLTAVAALHRAGFVHRDIRWPNVIRLPAAASPSPALPPAAGSPDTFVLIDLEHAARADCRVDCRQPPRTLGSWPDAAALLDPTTGAFTRQSDLRLVAGLMAYLPFSLSDSGVRLQQDLASGRIASADAALAHEWLLATG</sequence>
<accession>A0A835W7L2</accession>
<dbReference type="OrthoDB" id="2436248at2759"/>
<dbReference type="EMBL" id="JAEHOC010000003">
    <property type="protein sequence ID" value="KAG2443517.1"/>
    <property type="molecule type" value="Genomic_DNA"/>
</dbReference>
<dbReference type="InterPro" id="IPR011009">
    <property type="entry name" value="Kinase-like_dom_sf"/>
</dbReference>
<dbReference type="AlphaFoldDB" id="A0A835W7L2"/>
<evidence type="ECO:0000313" key="2">
    <source>
        <dbReference type="Proteomes" id="UP000650467"/>
    </source>
</evidence>
<gene>
    <name evidence="1" type="ORF">HXX76_001869</name>
</gene>